<keyword evidence="9" id="KW-0902">Two-component regulatory system</keyword>
<organism evidence="14 15">
    <name type="scientific">Adonisia turfae CCMR0082</name>
    <dbReference type="NCBI Taxonomy" id="2304604"/>
    <lineage>
        <taxon>Bacteria</taxon>
        <taxon>Bacillati</taxon>
        <taxon>Cyanobacteriota</taxon>
        <taxon>Adonisia</taxon>
        <taxon>Adonisia turfae</taxon>
    </lineage>
</organism>
<accession>A0A6M0S8Y2</accession>
<dbReference type="Gene3D" id="6.10.340.10">
    <property type="match status" value="1"/>
</dbReference>
<sequence>MAWRWHRLLSSVRTQIIFWLAALISLSIVISIVTIRQILSAQMLERIHRSLDQEIEEIQRLVDGRDPLTGQPFGDDVAAIFDVFLSRNVPENDEYLIAFLNGELYKSSPIALPENLQENDAFLTSIAQLESPHHNRNLDTSGNIIYSAHPIQPPGNNRGVFIVAYSRKNLQSEIDQAVLVATWVIGIVFLIALVLAWGVIGRVVSPLKLLTETARSIHDLDHTPKHSIPVKGPDEISELTITFNKMLDRLHASFASQREFINDASHEFQTPITVIRGHLEVLGQSLGQHDDTLDLLKDELNRMSRLVDDLLLLARAERPDFLNLELVDVHRLTEELFAKAKALAARNWQLTSKASIRIVGDRYRIIQAVMNLLQNAAEHTDEMGMITLSSKRVPTGVCFTVCDTGTGISPEHQERVMQRFSRVETTRSKSKGAGLGLSIVKAIAEAHGGHVALSSKLGQGCQFNIIFPLDPPYEAKTP</sequence>
<protein>
    <recommendedName>
        <fullName evidence="3">histidine kinase</fullName>
        <ecNumber evidence="3">2.7.13.3</ecNumber>
    </recommendedName>
</protein>
<feature type="domain" description="HAMP" evidence="13">
    <location>
        <begin position="201"/>
        <end position="255"/>
    </location>
</feature>
<dbReference type="PROSITE" id="PS50885">
    <property type="entry name" value="HAMP"/>
    <property type="match status" value="1"/>
</dbReference>
<dbReference type="Proteomes" id="UP000473574">
    <property type="component" value="Unassembled WGS sequence"/>
</dbReference>
<name>A0A6M0S8Y2_9CYAN</name>
<dbReference type="GO" id="GO:0000155">
    <property type="term" value="F:phosphorelay sensor kinase activity"/>
    <property type="evidence" value="ECO:0007669"/>
    <property type="project" value="InterPro"/>
</dbReference>
<dbReference type="FunFam" id="1.10.287.130:FF:000001">
    <property type="entry name" value="Two-component sensor histidine kinase"/>
    <property type="match status" value="1"/>
</dbReference>
<dbReference type="Pfam" id="PF02518">
    <property type="entry name" value="HATPase_c"/>
    <property type="match status" value="1"/>
</dbReference>
<evidence type="ECO:0000259" key="12">
    <source>
        <dbReference type="PROSITE" id="PS50109"/>
    </source>
</evidence>
<dbReference type="InterPro" id="IPR003660">
    <property type="entry name" value="HAMP_dom"/>
</dbReference>
<dbReference type="InterPro" id="IPR005467">
    <property type="entry name" value="His_kinase_dom"/>
</dbReference>
<dbReference type="SUPFAM" id="SSF158472">
    <property type="entry name" value="HAMP domain-like"/>
    <property type="match status" value="1"/>
</dbReference>
<dbReference type="SMART" id="SM00304">
    <property type="entry name" value="HAMP"/>
    <property type="match status" value="1"/>
</dbReference>
<feature type="transmembrane region" description="Helical" evidence="11">
    <location>
        <begin position="177"/>
        <end position="200"/>
    </location>
</feature>
<gene>
    <name evidence="14" type="ORF">D0962_16810</name>
</gene>
<evidence type="ECO:0000313" key="14">
    <source>
        <dbReference type="EMBL" id="NEZ64431.1"/>
    </source>
</evidence>
<dbReference type="SUPFAM" id="SSF55874">
    <property type="entry name" value="ATPase domain of HSP90 chaperone/DNA topoisomerase II/histidine kinase"/>
    <property type="match status" value="1"/>
</dbReference>
<dbReference type="SMART" id="SM00387">
    <property type="entry name" value="HATPase_c"/>
    <property type="match status" value="1"/>
</dbReference>
<dbReference type="PANTHER" id="PTHR45436:SF5">
    <property type="entry name" value="SENSOR HISTIDINE KINASE TRCS"/>
    <property type="match status" value="1"/>
</dbReference>
<dbReference type="Pfam" id="PF00512">
    <property type="entry name" value="HisKA"/>
    <property type="match status" value="1"/>
</dbReference>
<dbReference type="CDD" id="cd00075">
    <property type="entry name" value="HATPase"/>
    <property type="match status" value="1"/>
</dbReference>
<keyword evidence="4" id="KW-0597">Phosphoprotein</keyword>
<dbReference type="AlphaFoldDB" id="A0A6M0S8Y2"/>
<dbReference type="CDD" id="cd00082">
    <property type="entry name" value="HisKA"/>
    <property type="match status" value="1"/>
</dbReference>
<keyword evidence="10 11" id="KW-0472">Membrane</keyword>
<keyword evidence="8 11" id="KW-1133">Transmembrane helix</keyword>
<keyword evidence="5" id="KW-0808">Transferase</keyword>
<comment type="caution">
    <text evidence="14">The sequence shown here is derived from an EMBL/GenBank/DDBJ whole genome shotgun (WGS) entry which is preliminary data.</text>
</comment>
<dbReference type="CDD" id="cd06225">
    <property type="entry name" value="HAMP"/>
    <property type="match status" value="1"/>
</dbReference>
<dbReference type="InterPro" id="IPR036097">
    <property type="entry name" value="HisK_dim/P_sf"/>
</dbReference>
<evidence type="ECO:0000256" key="11">
    <source>
        <dbReference type="SAM" id="Phobius"/>
    </source>
</evidence>
<feature type="domain" description="Histidine kinase" evidence="12">
    <location>
        <begin position="263"/>
        <end position="471"/>
    </location>
</feature>
<dbReference type="InterPro" id="IPR036890">
    <property type="entry name" value="HATPase_C_sf"/>
</dbReference>
<feature type="transmembrane region" description="Helical" evidence="11">
    <location>
        <begin position="16"/>
        <end position="39"/>
    </location>
</feature>
<evidence type="ECO:0000256" key="1">
    <source>
        <dbReference type="ARBA" id="ARBA00000085"/>
    </source>
</evidence>
<dbReference type="GO" id="GO:0005886">
    <property type="term" value="C:plasma membrane"/>
    <property type="evidence" value="ECO:0007669"/>
    <property type="project" value="TreeGrafter"/>
</dbReference>
<comment type="catalytic activity">
    <reaction evidence="1">
        <text>ATP + protein L-histidine = ADP + protein N-phospho-L-histidine.</text>
        <dbReference type="EC" id="2.7.13.3"/>
    </reaction>
</comment>
<dbReference type="EMBL" id="QZCE01000002">
    <property type="protein sequence ID" value="NEZ64431.1"/>
    <property type="molecule type" value="Genomic_DNA"/>
</dbReference>
<keyword evidence="6 11" id="KW-0812">Transmembrane</keyword>
<keyword evidence="7 14" id="KW-0418">Kinase</keyword>
<evidence type="ECO:0000256" key="7">
    <source>
        <dbReference type="ARBA" id="ARBA00022777"/>
    </source>
</evidence>
<dbReference type="Gene3D" id="1.10.287.130">
    <property type="match status" value="1"/>
</dbReference>
<dbReference type="InterPro" id="IPR050428">
    <property type="entry name" value="TCS_sensor_his_kinase"/>
</dbReference>
<evidence type="ECO:0000256" key="9">
    <source>
        <dbReference type="ARBA" id="ARBA00023012"/>
    </source>
</evidence>
<dbReference type="InterPro" id="IPR003661">
    <property type="entry name" value="HisK_dim/P_dom"/>
</dbReference>
<evidence type="ECO:0000256" key="4">
    <source>
        <dbReference type="ARBA" id="ARBA00022553"/>
    </source>
</evidence>
<evidence type="ECO:0000259" key="13">
    <source>
        <dbReference type="PROSITE" id="PS50885"/>
    </source>
</evidence>
<dbReference type="PRINTS" id="PR00344">
    <property type="entry name" value="BCTRLSENSOR"/>
</dbReference>
<evidence type="ECO:0000256" key="2">
    <source>
        <dbReference type="ARBA" id="ARBA00004370"/>
    </source>
</evidence>
<reference evidence="14 15" key="1">
    <citation type="journal article" date="2020" name="Microb. Ecol.">
        <title>Ecogenomics of the Marine Benthic Filamentous Cyanobacterium Adonisia.</title>
        <authorList>
            <person name="Walter J.M."/>
            <person name="Coutinho F.H."/>
            <person name="Leomil L."/>
            <person name="Hargreaves P.I."/>
            <person name="Campeao M.E."/>
            <person name="Vieira V.V."/>
            <person name="Silva B.S."/>
            <person name="Fistarol G.O."/>
            <person name="Salomon P.S."/>
            <person name="Sawabe T."/>
            <person name="Mino S."/>
            <person name="Hosokawa M."/>
            <person name="Miyashita H."/>
            <person name="Maruyama F."/>
            <person name="van Verk M.C."/>
            <person name="Dutilh B.E."/>
            <person name="Thompson C.C."/>
            <person name="Thompson F.L."/>
        </authorList>
    </citation>
    <scope>NUCLEOTIDE SEQUENCE [LARGE SCALE GENOMIC DNA]</scope>
    <source>
        <strain evidence="14 15">CCMR0082</strain>
    </source>
</reference>
<evidence type="ECO:0000256" key="5">
    <source>
        <dbReference type="ARBA" id="ARBA00022679"/>
    </source>
</evidence>
<dbReference type="InterPro" id="IPR003594">
    <property type="entry name" value="HATPase_dom"/>
</dbReference>
<evidence type="ECO:0000256" key="8">
    <source>
        <dbReference type="ARBA" id="ARBA00022989"/>
    </source>
</evidence>
<dbReference type="SMART" id="SM00388">
    <property type="entry name" value="HisKA"/>
    <property type="match status" value="1"/>
</dbReference>
<dbReference type="EC" id="2.7.13.3" evidence="3"/>
<dbReference type="Pfam" id="PF00672">
    <property type="entry name" value="HAMP"/>
    <property type="match status" value="1"/>
</dbReference>
<dbReference type="PANTHER" id="PTHR45436">
    <property type="entry name" value="SENSOR HISTIDINE KINASE YKOH"/>
    <property type="match status" value="1"/>
</dbReference>
<proteinExistence type="predicted"/>
<dbReference type="Gene3D" id="3.30.565.10">
    <property type="entry name" value="Histidine kinase-like ATPase, C-terminal domain"/>
    <property type="match status" value="1"/>
</dbReference>
<dbReference type="InterPro" id="IPR004358">
    <property type="entry name" value="Sig_transdc_His_kin-like_C"/>
</dbReference>
<evidence type="ECO:0000313" key="15">
    <source>
        <dbReference type="Proteomes" id="UP000473574"/>
    </source>
</evidence>
<comment type="subcellular location">
    <subcellularLocation>
        <location evidence="2">Membrane</location>
    </subcellularLocation>
</comment>
<dbReference type="PROSITE" id="PS50109">
    <property type="entry name" value="HIS_KIN"/>
    <property type="match status" value="1"/>
</dbReference>
<evidence type="ECO:0000256" key="10">
    <source>
        <dbReference type="ARBA" id="ARBA00023136"/>
    </source>
</evidence>
<dbReference type="SUPFAM" id="SSF47384">
    <property type="entry name" value="Homodimeric domain of signal transducing histidine kinase"/>
    <property type="match status" value="1"/>
</dbReference>
<evidence type="ECO:0000256" key="6">
    <source>
        <dbReference type="ARBA" id="ARBA00022692"/>
    </source>
</evidence>
<evidence type="ECO:0000256" key="3">
    <source>
        <dbReference type="ARBA" id="ARBA00012438"/>
    </source>
</evidence>